<keyword evidence="5" id="KW-1185">Reference proteome</keyword>
<dbReference type="PANTHER" id="PTHR46599">
    <property type="entry name" value="PIGGYBAC TRANSPOSABLE ELEMENT-DERIVED PROTEIN 4"/>
    <property type="match status" value="1"/>
</dbReference>
<dbReference type="OrthoDB" id="5985989at2759"/>
<dbReference type="InterPro" id="IPR029526">
    <property type="entry name" value="PGBD"/>
</dbReference>
<sequence>MLKMSNRRKRSIPTRNVDIVLQQLLAKDSFDESDFSEIDDSDDFSDNVSEDCTVRPSSDLESDGNIPTSANSCHTLKWSTCIMIPRQRYDFTGTPGRKVDVSDTTDPLQYFELFFTEELVSKITSETNAQAALLASKPPGPRGFPRMDKWKDTDNDELKVFFAIMLLQRIVQKPELEMFWSTRPLLDTPYLRQIMTGERFLLLLRCLHFVNSHSISAGQSKAQVSLQKIKPVFDFLVNKFSTVYTPSRNIAVNESLMLFKGQLAMRQYIPMKRAQFGLKFYVLCESQSGYVWNALVHTGPSMNLKNSTDGLKSSRIVLTLVNDLLGQGYCVFIGNFYTSPMLFRELHQNRTDAVGTAHLNTKQMPIDLKKRIAKGTTAARFYGELMALKWYDKKEVIMLSTFHNDTVIEVDCRNGKKTKKPCVIVDYNKNMGAVDLADQMLASYPTECKRHKFWYKKFFRHLLNITVLNSYILFKKDNPENTISHVNFRLTLIERMLEKHHKAGQQHLRGRPCSDDVTPLRLSGRHFPKSIPPTSGKQNPTGRCKVCCSHNDKDGKKIRRETRYFCEKCDVPLCVVPCFEIYHTKKNY</sequence>
<dbReference type="Proteomes" id="UP000593571">
    <property type="component" value="Unassembled WGS sequence"/>
</dbReference>
<feature type="region of interest" description="Disordered" evidence="1">
    <location>
        <begin position="36"/>
        <end position="66"/>
    </location>
</feature>
<feature type="domain" description="PiggyBac transposable element-derived protein 4 C-terminal zinc-finger" evidence="2">
    <location>
        <begin position="539"/>
        <end position="583"/>
    </location>
</feature>
<organism evidence="4 5">
    <name type="scientific">Rousettus aegyptiacus</name>
    <name type="common">Egyptian fruit bat</name>
    <name type="synonym">Pteropus aegyptiacus</name>
    <dbReference type="NCBI Taxonomy" id="9407"/>
    <lineage>
        <taxon>Eukaryota</taxon>
        <taxon>Metazoa</taxon>
        <taxon>Chordata</taxon>
        <taxon>Craniata</taxon>
        <taxon>Vertebrata</taxon>
        <taxon>Euteleostomi</taxon>
        <taxon>Mammalia</taxon>
        <taxon>Eutheria</taxon>
        <taxon>Laurasiatheria</taxon>
        <taxon>Chiroptera</taxon>
        <taxon>Yinpterochiroptera</taxon>
        <taxon>Pteropodoidea</taxon>
        <taxon>Pteropodidae</taxon>
        <taxon>Rousettinae</taxon>
        <taxon>Rousettus</taxon>
    </lineage>
</organism>
<evidence type="ECO:0000313" key="5">
    <source>
        <dbReference type="Proteomes" id="UP000593571"/>
    </source>
</evidence>
<dbReference type="Pfam" id="PF13843">
    <property type="entry name" value="DDE_Tnp_1_7"/>
    <property type="match status" value="1"/>
</dbReference>
<evidence type="ECO:0000259" key="3">
    <source>
        <dbReference type="Pfam" id="PF13843"/>
    </source>
</evidence>
<evidence type="ECO:0000313" key="4">
    <source>
        <dbReference type="EMBL" id="KAF6486469.1"/>
    </source>
</evidence>
<evidence type="ECO:0000256" key="1">
    <source>
        <dbReference type="SAM" id="MobiDB-lite"/>
    </source>
</evidence>
<proteinExistence type="predicted"/>
<feature type="compositionally biased region" description="Acidic residues" evidence="1">
    <location>
        <begin position="36"/>
        <end position="49"/>
    </location>
</feature>
<dbReference type="EMBL" id="JACASE010000003">
    <property type="protein sequence ID" value="KAF6486469.1"/>
    <property type="molecule type" value="Genomic_DNA"/>
</dbReference>
<dbReference type="PANTHER" id="PTHR46599:SF3">
    <property type="entry name" value="PIGGYBAC TRANSPOSABLE ELEMENT-DERIVED PROTEIN 4"/>
    <property type="match status" value="1"/>
</dbReference>
<dbReference type="AlphaFoldDB" id="A0A7J8IQS7"/>
<reference evidence="4 5" key="1">
    <citation type="journal article" date="2020" name="Nature">
        <title>Six reference-quality genomes reveal evolution of bat adaptations.</title>
        <authorList>
            <person name="Jebb D."/>
            <person name="Huang Z."/>
            <person name="Pippel M."/>
            <person name="Hughes G.M."/>
            <person name="Lavrichenko K."/>
            <person name="Devanna P."/>
            <person name="Winkler S."/>
            <person name="Jermiin L.S."/>
            <person name="Skirmuntt E.C."/>
            <person name="Katzourakis A."/>
            <person name="Burkitt-Gray L."/>
            <person name="Ray D.A."/>
            <person name="Sullivan K.A.M."/>
            <person name="Roscito J.G."/>
            <person name="Kirilenko B.M."/>
            <person name="Davalos L.M."/>
            <person name="Corthals A.P."/>
            <person name="Power M.L."/>
            <person name="Jones G."/>
            <person name="Ransome R.D."/>
            <person name="Dechmann D.K.N."/>
            <person name="Locatelli A.G."/>
            <person name="Puechmaille S.J."/>
            <person name="Fedrigo O."/>
            <person name="Jarvis E.D."/>
            <person name="Hiller M."/>
            <person name="Vernes S.C."/>
            <person name="Myers E.W."/>
            <person name="Teeling E.C."/>
        </authorList>
    </citation>
    <scope>NUCLEOTIDE SEQUENCE [LARGE SCALE GENOMIC DNA]</scope>
    <source>
        <strain evidence="4">MRouAeg1</strain>
        <tissue evidence="4">Muscle</tissue>
    </source>
</reference>
<evidence type="ECO:0000259" key="2">
    <source>
        <dbReference type="Pfam" id="PF13842"/>
    </source>
</evidence>
<dbReference type="InterPro" id="IPR032718">
    <property type="entry name" value="PGBD4_Znf_C"/>
</dbReference>
<accession>A0A7J8IQS7</accession>
<dbReference type="Pfam" id="PF13842">
    <property type="entry name" value="zf-Tnp_2"/>
    <property type="match status" value="1"/>
</dbReference>
<name>A0A7J8IQS7_ROUAE</name>
<feature type="domain" description="PiggyBac transposable element-derived protein" evidence="3">
    <location>
        <begin position="106"/>
        <end position="471"/>
    </location>
</feature>
<gene>
    <name evidence="4" type="ORF">HJG63_015188</name>
</gene>
<comment type="caution">
    <text evidence="4">The sequence shown here is derived from an EMBL/GenBank/DDBJ whole genome shotgun (WGS) entry which is preliminary data.</text>
</comment>
<protein>
    <submittedName>
        <fullName evidence="4">PiggyBac transposable element derived 4</fullName>
    </submittedName>
</protein>